<dbReference type="InterPro" id="IPR002559">
    <property type="entry name" value="Transposase_11"/>
</dbReference>
<protein>
    <submittedName>
        <fullName evidence="2">IS4 family transposase</fullName>
    </submittedName>
</protein>
<sequence length="366" mass="42095">MKPNQAALTNVDTFVVYLKERLPHHRIDRLRCVSEVLFGILQAESTLHRKIALHIDRAATTPSITRMVARVLHGAGLTQQDILDVLLPLLPEGKLPLIMDRTNWKHGQSHLNLLVIGVVLGNVTLPLAWKELKHGGNSESRARMMLVGQLLRRLPARRWKVLIADREFLGQEWFTFLRRSGIKRCIRIRANTVVDGEYARDCFASLEPCQTRALFEKVWVQGDWMRVVATLSPEGERVIVASDLSVWDTLNVYRQRWAIETTFSAMKSRGLNLEQTHMINPERVGNLFGLLTLALTWMLRVSEWRTEQQPIRVKTHGRPAVSRARYGYEELSRALRWGGEKFRLFLDLLRTPFPASGGDERQPVRY</sequence>
<name>A0ABQ3KEE5_9DEIO</name>
<comment type="caution">
    <text evidence="2">The sequence shown here is derived from an EMBL/GenBank/DDBJ whole genome shotgun (WGS) entry which is preliminary data.</text>
</comment>
<dbReference type="InterPro" id="IPR047658">
    <property type="entry name" value="IS4-like_transpos"/>
</dbReference>
<dbReference type="Proteomes" id="UP000632154">
    <property type="component" value="Unassembled WGS sequence"/>
</dbReference>
<keyword evidence="3" id="KW-1185">Reference proteome</keyword>
<dbReference type="SUPFAM" id="SSF53098">
    <property type="entry name" value="Ribonuclease H-like"/>
    <property type="match status" value="1"/>
</dbReference>
<evidence type="ECO:0000259" key="1">
    <source>
        <dbReference type="Pfam" id="PF01609"/>
    </source>
</evidence>
<dbReference type="Pfam" id="PF01609">
    <property type="entry name" value="DDE_Tnp_1"/>
    <property type="match status" value="1"/>
</dbReference>
<proteinExistence type="predicted"/>
<dbReference type="Gene3D" id="3.90.350.10">
    <property type="entry name" value="Transposase Inhibitor Protein From Tn5, Chain A, domain 1"/>
    <property type="match status" value="1"/>
</dbReference>
<gene>
    <name evidence="2" type="ORF">GCM10017783_24350</name>
</gene>
<organism evidence="2 3">
    <name type="scientific">Deinococcus piscis</name>
    <dbReference type="NCBI Taxonomy" id="394230"/>
    <lineage>
        <taxon>Bacteria</taxon>
        <taxon>Thermotogati</taxon>
        <taxon>Deinococcota</taxon>
        <taxon>Deinococci</taxon>
        <taxon>Deinococcales</taxon>
        <taxon>Deinococcaceae</taxon>
        <taxon>Deinococcus</taxon>
    </lineage>
</organism>
<dbReference type="EMBL" id="BNAL01000047">
    <property type="protein sequence ID" value="GHG11087.1"/>
    <property type="molecule type" value="Genomic_DNA"/>
</dbReference>
<feature type="domain" description="Transposase IS4-like" evidence="1">
    <location>
        <begin position="146"/>
        <end position="297"/>
    </location>
</feature>
<accession>A0ABQ3KEE5</accession>
<evidence type="ECO:0000313" key="3">
    <source>
        <dbReference type="Proteomes" id="UP000632154"/>
    </source>
</evidence>
<reference evidence="3" key="1">
    <citation type="journal article" date="2019" name="Int. J. Syst. Evol. Microbiol.">
        <title>The Global Catalogue of Microorganisms (GCM) 10K type strain sequencing project: providing services to taxonomists for standard genome sequencing and annotation.</title>
        <authorList>
            <consortium name="The Broad Institute Genomics Platform"/>
            <consortium name="The Broad Institute Genome Sequencing Center for Infectious Disease"/>
            <person name="Wu L."/>
            <person name="Ma J."/>
        </authorList>
    </citation>
    <scope>NUCLEOTIDE SEQUENCE [LARGE SCALE GENOMIC DNA]</scope>
    <source>
        <strain evidence="3">CGMCC 1.18439</strain>
    </source>
</reference>
<dbReference type="NCBIfam" id="NF033591">
    <property type="entry name" value="transpos_IS4_2"/>
    <property type="match status" value="1"/>
</dbReference>
<evidence type="ECO:0000313" key="2">
    <source>
        <dbReference type="EMBL" id="GHG11087.1"/>
    </source>
</evidence>
<dbReference type="InterPro" id="IPR012337">
    <property type="entry name" value="RNaseH-like_sf"/>
</dbReference>